<feature type="compositionally biased region" description="Basic and acidic residues" evidence="1">
    <location>
        <begin position="128"/>
        <end position="166"/>
    </location>
</feature>
<dbReference type="EMBL" id="CALTRL010001481">
    <property type="protein sequence ID" value="CAH7672698.1"/>
    <property type="molecule type" value="Genomic_DNA"/>
</dbReference>
<feature type="compositionally biased region" description="Polar residues" evidence="1">
    <location>
        <begin position="249"/>
        <end position="262"/>
    </location>
</feature>
<sequence>MSSEWTECGIGFLDRLMGSAKSEAVNKKLMDRLTGEHEVIKNIDGTEVKIVKPAARIFDPRVNCFVHVMSDLPPQMIQADQRFEEVGSAEAITEPEPKKLLGFEPGVESKRNLESEPVQEQEINLEPETNKEIESKLKPKSNNEVEAEPKLKGEKGSDVKPSDEIKFAPGSNNEASADPKPESRKRKRVSEKVIQPRRSLRRSSLSSLDPTDRQIIKTGQETSEKTEDQEGNKRPKRLSLKRSAALANLDNSHPSPVRSESSFNIRAGKLRLSSCSNVSPIKDLQDNKNKKVVQPRRKSLRLSSVSSLSSSVKALRKTP</sequence>
<feature type="compositionally biased region" description="Basic residues" evidence="1">
    <location>
        <begin position="290"/>
        <end position="300"/>
    </location>
</feature>
<evidence type="ECO:0000313" key="2">
    <source>
        <dbReference type="EMBL" id="CAH7672698.1"/>
    </source>
</evidence>
<proteinExistence type="predicted"/>
<name>A0AAV0AWK4_PHAPC</name>
<comment type="caution">
    <text evidence="2">The sequence shown here is derived from an EMBL/GenBank/DDBJ whole genome shotgun (WGS) entry which is preliminary data.</text>
</comment>
<reference evidence="2" key="1">
    <citation type="submission" date="2022-06" db="EMBL/GenBank/DDBJ databases">
        <authorList>
            <consortium name="SYNGENTA / RWTH Aachen University"/>
        </authorList>
    </citation>
    <scope>NUCLEOTIDE SEQUENCE</scope>
</reference>
<feature type="region of interest" description="Disordered" evidence="1">
    <location>
        <begin position="279"/>
        <end position="319"/>
    </location>
</feature>
<feature type="compositionally biased region" description="Basic and acidic residues" evidence="1">
    <location>
        <begin position="95"/>
        <end position="114"/>
    </location>
</feature>
<evidence type="ECO:0000256" key="1">
    <source>
        <dbReference type="SAM" id="MobiDB-lite"/>
    </source>
</evidence>
<feature type="compositionally biased region" description="Low complexity" evidence="1">
    <location>
        <begin position="301"/>
        <end position="313"/>
    </location>
</feature>
<keyword evidence="3" id="KW-1185">Reference proteome</keyword>
<dbReference type="Proteomes" id="UP001153365">
    <property type="component" value="Unassembled WGS sequence"/>
</dbReference>
<organism evidence="2 3">
    <name type="scientific">Phakopsora pachyrhizi</name>
    <name type="common">Asian soybean rust disease fungus</name>
    <dbReference type="NCBI Taxonomy" id="170000"/>
    <lineage>
        <taxon>Eukaryota</taxon>
        <taxon>Fungi</taxon>
        <taxon>Dikarya</taxon>
        <taxon>Basidiomycota</taxon>
        <taxon>Pucciniomycotina</taxon>
        <taxon>Pucciniomycetes</taxon>
        <taxon>Pucciniales</taxon>
        <taxon>Phakopsoraceae</taxon>
        <taxon>Phakopsora</taxon>
    </lineage>
</organism>
<protein>
    <submittedName>
        <fullName evidence="2">Expressed protein</fullName>
    </submittedName>
</protein>
<feature type="region of interest" description="Disordered" evidence="1">
    <location>
        <begin position="87"/>
        <end position="262"/>
    </location>
</feature>
<dbReference type="AlphaFoldDB" id="A0AAV0AWK4"/>
<accession>A0AAV0AWK4</accession>
<evidence type="ECO:0000313" key="3">
    <source>
        <dbReference type="Proteomes" id="UP001153365"/>
    </source>
</evidence>
<feature type="compositionally biased region" description="Basic and acidic residues" evidence="1">
    <location>
        <begin position="222"/>
        <end position="233"/>
    </location>
</feature>
<gene>
    <name evidence="2" type="ORF">PPACK8108_LOCUS7519</name>
</gene>